<keyword evidence="3" id="KW-0010">Activator</keyword>
<dbReference type="PROSITE" id="PS51063">
    <property type="entry name" value="HTH_CRP_2"/>
    <property type="match status" value="1"/>
</dbReference>
<dbReference type="GO" id="GO:0005829">
    <property type="term" value="C:cytosol"/>
    <property type="evidence" value="ECO:0007669"/>
    <property type="project" value="TreeGrafter"/>
</dbReference>
<dbReference type="InterPro" id="IPR036390">
    <property type="entry name" value="WH_DNA-bd_sf"/>
</dbReference>
<evidence type="ECO:0000256" key="2">
    <source>
        <dbReference type="ARBA" id="ARBA00023125"/>
    </source>
</evidence>
<evidence type="ECO:0000313" key="8">
    <source>
        <dbReference type="Proteomes" id="UP000265725"/>
    </source>
</evidence>
<dbReference type="AlphaFoldDB" id="A0A385YVC8"/>
<evidence type="ECO:0000256" key="3">
    <source>
        <dbReference type="ARBA" id="ARBA00023159"/>
    </source>
</evidence>
<evidence type="ECO:0000256" key="1">
    <source>
        <dbReference type="ARBA" id="ARBA00023015"/>
    </source>
</evidence>
<dbReference type="SUPFAM" id="SSF46785">
    <property type="entry name" value="Winged helix' DNA-binding domain"/>
    <property type="match status" value="1"/>
</dbReference>
<dbReference type="InterPro" id="IPR050397">
    <property type="entry name" value="Env_Response_Regulators"/>
</dbReference>
<reference evidence="8" key="1">
    <citation type="submission" date="2018-09" db="EMBL/GenBank/DDBJ databases">
        <authorList>
            <person name="Zhu H."/>
        </authorList>
    </citation>
    <scope>NUCLEOTIDE SEQUENCE [LARGE SCALE GENOMIC DNA]</scope>
    <source>
        <strain evidence="8">K2R23-3</strain>
    </source>
</reference>
<evidence type="ECO:0000256" key="4">
    <source>
        <dbReference type="ARBA" id="ARBA00023163"/>
    </source>
</evidence>
<keyword evidence="2" id="KW-0238">DNA-binding</keyword>
<dbReference type="SMART" id="SM00100">
    <property type="entry name" value="cNMP"/>
    <property type="match status" value="1"/>
</dbReference>
<dbReference type="GO" id="GO:0003677">
    <property type="term" value="F:DNA binding"/>
    <property type="evidence" value="ECO:0007669"/>
    <property type="project" value="UniProtKB-KW"/>
</dbReference>
<evidence type="ECO:0000313" key="7">
    <source>
        <dbReference type="EMBL" id="AYC30504.1"/>
    </source>
</evidence>
<evidence type="ECO:0000259" key="5">
    <source>
        <dbReference type="PROSITE" id="PS50042"/>
    </source>
</evidence>
<keyword evidence="1" id="KW-0805">Transcription regulation</keyword>
<sequence>MKQSNEAEKIETYLKRFQLHAIFNEQLIPRLSLRQFEVGERICSQGDESDYLFVLVKGKVKISTTSREGKNLILGFKTPVEVIGDIEYVRGTTILNTVEAVTAVEMLVVTRRDVDQFAGDDPNLLRFLLQIITQKFYIKSNALSFNLMYPVEVRLASYLLSSAFDDANSNVHQELKTSILPDAADLIGTSYRHVNRVIQRFTEEGIIRRDNGVMTILNRKKLEQLANNNIYE</sequence>
<gene>
    <name evidence="7" type="ORF">D3873_11925</name>
</gene>
<evidence type="ECO:0000259" key="6">
    <source>
        <dbReference type="PROSITE" id="PS51063"/>
    </source>
</evidence>
<dbReference type="SUPFAM" id="SSF51206">
    <property type="entry name" value="cAMP-binding domain-like"/>
    <property type="match status" value="1"/>
</dbReference>
<dbReference type="Gene3D" id="1.10.10.10">
    <property type="entry name" value="Winged helix-like DNA-binding domain superfamily/Winged helix DNA-binding domain"/>
    <property type="match status" value="1"/>
</dbReference>
<dbReference type="EMBL" id="CP032418">
    <property type="protein sequence ID" value="AYC30504.1"/>
    <property type="molecule type" value="Genomic_DNA"/>
</dbReference>
<dbReference type="OrthoDB" id="581021at2"/>
<keyword evidence="4" id="KW-0804">Transcription</keyword>
<dbReference type="InterPro" id="IPR014710">
    <property type="entry name" value="RmlC-like_jellyroll"/>
</dbReference>
<dbReference type="Pfam" id="PF13545">
    <property type="entry name" value="HTH_Crp_2"/>
    <property type="match status" value="1"/>
</dbReference>
<accession>A0A385YVC8</accession>
<dbReference type="PANTHER" id="PTHR24567:SF26">
    <property type="entry name" value="REGULATORY PROTEIN YEIL"/>
    <property type="match status" value="1"/>
</dbReference>
<dbReference type="RefSeq" id="WP_119884221.1">
    <property type="nucleotide sequence ID" value="NZ_CP032418.1"/>
</dbReference>
<dbReference type="PROSITE" id="PS50042">
    <property type="entry name" value="CNMP_BINDING_3"/>
    <property type="match status" value="1"/>
</dbReference>
<feature type="domain" description="Cyclic nucleotide-binding" evidence="5">
    <location>
        <begin position="26"/>
        <end position="135"/>
    </location>
</feature>
<dbReference type="CDD" id="cd00038">
    <property type="entry name" value="CAP_ED"/>
    <property type="match status" value="1"/>
</dbReference>
<keyword evidence="8" id="KW-1185">Reference proteome</keyword>
<dbReference type="KEGG" id="paek:D3873_11925"/>
<protein>
    <submittedName>
        <fullName evidence="7">Crp/Fnr family transcriptional regulator</fullName>
    </submittedName>
</protein>
<feature type="domain" description="HTH crp-type" evidence="6">
    <location>
        <begin position="149"/>
        <end position="220"/>
    </location>
</feature>
<dbReference type="Proteomes" id="UP000265725">
    <property type="component" value="Chromosome"/>
</dbReference>
<dbReference type="Pfam" id="PF00027">
    <property type="entry name" value="cNMP_binding"/>
    <property type="match status" value="1"/>
</dbReference>
<dbReference type="PANTHER" id="PTHR24567">
    <property type="entry name" value="CRP FAMILY TRANSCRIPTIONAL REGULATORY PROTEIN"/>
    <property type="match status" value="1"/>
</dbReference>
<dbReference type="InterPro" id="IPR000595">
    <property type="entry name" value="cNMP-bd_dom"/>
</dbReference>
<dbReference type="InterPro" id="IPR036388">
    <property type="entry name" value="WH-like_DNA-bd_sf"/>
</dbReference>
<name>A0A385YVC8_9BACL</name>
<dbReference type="Gene3D" id="2.60.120.10">
    <property type="entry name" value="Jelly Rolls"/>
    <property type="match status" value="1"/>
</dbReference>
<dbReference type="InterPro" id="IPR012318">
    <property type="entry name" value="HTH_CRP"/>
</dbReference>
<dbReference type="InterPro" id="IPR018490">
    <property type="entry name" value="cNMP-bd_dom_sf"/>
</dbReference>
<organism evidence="7 8">
    <name type="scientific">Paenisporosarcina cavernae</name>
    <dbReference type="NCBI Taxonomy" id="2320858"/>
    <lineage>
        <taxon>Bacteria</taxon>
        <taxon>Bacillati</taxon>
        <taxon>Bacillota</taxon>
        <taxon>Bacilli</taxon>
        <taxon>Bacillales</taxon>
        <taxon>Caryophanaceae</taxon>
        <taxon>Paenisporosarcina</taxon>
    </lineage>
</organism>
<proteinExistence type="predicted"/>
<dbReference type="GO" id="GO:0003700">
    <property type="term" value="F:DNA-binding transcription factor activity"/>
    <property type="evidence" value="ECO:0007669"/>
    <property type="project" value="TreeGrafter"/>
</dbReference>